<feature type="compositionally biased region" description="Low complexity" evidence="2">
    <location>
        <begin position="408"/>
        <end position="417"/>
    </location>
</feature>
<dbReference type="InterPro" id="IPR027267">
    <property type="entry name" value="AH/BAR_dom_sf"/>
</dbReference>
<feature type="region of interest" description="Disordered" evidence="2">
    <location>
        <begin position="408"/>
        <end position="543"/>
    </location>
</feature>
<dbReference type="EMBL" id="SEKV01000338">
    <property type="protein sequence ID" value="TFY58795.1"/>
    <property type="molecule type" value="Genomic_DNA"/>
</dbReference>
<dbReference type="GO" id="GO:0005886">
    <property type="term" value="C:plasma membrane"/>
    <property type="evidence" value="ECO:0007669"/>
    <property type="project" value="TreeGrafter"/>
</dbReference>
<accession>A0A4Y9Y8Y1</accession>
<dbReference type="InterPro" id="IPR028245">
    <property type="entry name" value="PIL1/LSP1"/>
</dbReference>
<feature type="compositionally biased region" description="Polar residues" evidence="2">
    <location>
        <begin position="361"/>
        <end position="372"/>
    </location>
</feature>
<feature type="compositionally biased region" description="Basic and acidic residues" evidence="2">
    <location>
        <begin position="487"/>
        <end position="512"/>
    </location>
</feature>
<feature type="region of interest" description="Disordered" evidence="2">
    <location>
        <begin position="341"/>
        <end position="393"/>
    </location>
</feature>
<evidence type="ECO:0000313" key="4">
    <source>
        <dbReference type="Proteomes" id="UP000298390"/>
    </source>
</evidence>
<sequence length="543" mass="57299">MSDFLSSLKGKAQSALSSAQAGLTGTADQASGHGGGILKSHAFESIHHQLRNFQQQYSSSVTPVQRIITTQKGIALDYDGLAGDTQAHSKELYTWGQTEEADIKDVTDRLGWINFIEGALARTLAGNLNASRASFKVLRDAETALNARRTIRAGLANQIGRIEHDQSRGYEQKLAELKQQLAKAEADDQPLEVEYELLKRKAIRDSERAKWEAMREYGEKLVLLSQAANAALQALPSVPPSDKQYHGAQATASVRASLQSALDNYKPGDVTLPLTTSAADLRRSDTRSFGQTHAHELAKINTDGTSSAPSIPVTPPPTAGGNALPTAPSYGTNSPISYAAPVGPSSASPPPAIPSRVSPPNVNKRTSSTTKASSPPLGSQSPPLNPAALNQAPAPIPSISATVAASPVVAPNPADPSQKFPSVSPTVAETGVPKSADPGPATGNLRDLKQPSPSPVTWKSPIAGQDTKGPFGTDGVPNGGETLPPPTDEKTDQWESAEDEKKRLEREERERVLAAGGSGSAQRRQSEDQDGGETPPPYQEIAE</sequence>
<dbReference type="Pfam" id="PF13805">
    <property type="entry name" value="Pil1"/>
    <property type="match status" value="1"/>
</dbReference>
<evidence type="ECO:0000256" key="1">
    <source>
        <dbReference type="SAM" id="Coils"/>
    </source>
</evidence>
<dbReference type="PANTHER" id="PTHR31962:SF1">
    <property type="entry name" value="SPHINGOLIPID LONG CHAIN BASE-RESPONSIVE PROTEIN PIL1"/>
    <property type="match status" value="1"/>
</dbReference>
<dbReference type="Gene3D" id="1.20.1270.60">
    <property type="entry name" value="Arfaptin homology (AH) domain/BAR domain"/>
    <property type="match status" value="1"/>
</dbReference>
<dbReference type="STRING" id="34475.A0A4Y9Y8Y1"/>
<dbReference type="Proteomes" id="UP000298390">
    <property type="component" value="Unassembled WGS sequence"/>
</dbReference>
<feature type="region of interest" description="Disordered" evidence="2">
    <location>
        <begin position="298"/>
        <end position="328"/>
    </location>
</feature>
<gene>
    <name evidence="3" type="ORF">EVJ58_g6195</name>
</gene>
<comment type="caution">
    <text evidence="3">The sequence shown here is derived from an EMBL/GenBank/DDBJ whole genome shotgun (WGS) entry which is preliminary data.</text>
</comment>
<organism evidence="3 4">
    <name type="scientific">Rhodofomes roseus</name>
    <dbReference type="NCBI Taxonomy" id="34475"/>
    <lineage>
        <taxon>Eukaryota</taxon>
        <taxon>Fungi</taxon>
        <taxon>Dikarya</taxon>
        <taxon>Basidiomycota</taxon>
        <taxon>Agaricomycotina</taxon>
        <taxon>Agaricomycetes</taxon>
        <taxon>Polyporales</taxon>
        <taxon>Rhodofomes</taxon>
    </lineage>
</organism>
<dbReference type="GO" id="GO:0006897">
    <property type="term" value="P:endocytosis"/>
    <property type="evidence" value="ECO:0007669"/>
    <property type="project" value="TreeGrafter"/>
</dbReference>
<evidence type="ECO:0000313" key="3">
    <source>
        <dbReference type="EMBL" id="TFY58795.1"/>
    </source>
</evidence>
<dbReference type="GO" id="GO:0070941">
    <property type="term" value="P:eisosome assembly"/>
    <property type="evidence" value="ECO:0007669"/>
    <property type="project" value="TreeGrafter"/>
</dbReference>
<reference evidence="3 4" key="1">
    <citation type="submission" date="2019-01" db="EMBL/GenBank/DDBJ databases">
        <title>Genome sequencing of the rare red list fungi Fomitopsis rosea.</title>
        <authorList>
            <person name="Buettner E."/>
            <person name="Kellner H."/>
        </authorList>
    </citation>
    <scope>NUCLEOTIDE SEQUENCE [LARGE SCALE GENOMIC DNA]</scope>
    <source>
        <strain evidence="3 4">DSM 105464</strain>
    </source>
</reference>
<keyword evidence="1" id="KW-0175">Coiled coil</keyword>
<dbReference type="GO" id="GO:0036286">
    <property type="term" value="C:eisosome filament"/>
    <property type="evidence" value="ECO:0007669"/>
    <property type="project" value="TreeGrafter"/>
</dbReference>
<feature type="compositionally biased region" description="Pro residues" evidence="2">
    <location>
        <begin position="534"/>
        <end position="543"/>
    </location>
</feature>
<protein>
    <recommendedName>
        <fullName evidence="5">Eisosome component PIL1-domain-containing protein</fullName>
    </recommendedName>
</protein>
<feature type="coiled-coil region" evidence="1">
    <location>
        <begin position="167"/>
        <end position="194"/>
    </location>
</feature>
<dbReference type="PANTHER" id="PTHR31962">
    <property type="entry name" value="SPHINGOLIPID LONG CHAIN BASE-RESPONSIVE PROTEIN PIL1"/>
    <property type="match status" value="1"/>
</dbReference>
<proteinExistence type="predicted"/>
<feature type="compositionally biased region" description="Low complexity" evidence="2">
    <location>
        <begin position="373"/>
        <end position="393"/>
    </location>
</feature>
<evidence type="ECO:0000256" key="2">
    <source>
        <dbReference type="SAM" id="MobiDB-lite"/>
    </source>
</evidence>
<name>A0A4Y9Y8Y1_9APHY</name>
<evidence type="ECO:0008006" key="5">
    <source>
        <dbReference type="Google" id="ProtNLM"/>
    </source>
</evidence>
<dbReference type="AlphaFoldDB" id="A0A4Y9Y8Y1"/>
<dbReference type="GO" id="GO:0008289">
    <property type="term" value="F:lipid binding"/>
    <property type="evidence" value="ECO:0007669"/>
    <property type="project" value="TreeGrafter"/>
</dbReference>